<dbReference type="EMBL" id="BSPC01000009">
    <property type="protein sequence ID" value="GLS18198.1"/>
    <property type="molecule type" value="Genomic_DNA"/>
</dbReference>
<evidence type="ECO:0000313" key="2">
    <source>
        <dbReference type="EMBL" id="GLS18198.1"/>
    </source>
</evidence>
<feature type="transmembrane region" description="Helical" evidence="1">
    <location>
        <begin position="89"/>
        <end position="113"/>
    </location>
</feature>
<dbReference type="Pfam" id="PF05656">
    <property type="entry name" value="DUF805"/>
    <property type="match status" value="1"/>
</dbReference>
<protein>
    <submittedName>
        <fullName evidence="2">DUF805 domain-containing protein</fullName>
    </submittedName>
</protein>
<dbReference type="InterPro" id="IPR008523">
    <property type="entry name" value="DUF805"/>
</dbReference>
<evidence type="ECO:0000313" key="3">
    <source>
        <dbReference type="Proteomes" id="UP001156882"/>
    </source>
</evidence>
<proteinExistence type="predicted"/>
<dbReference type="PANTHER" id="PTHR34980">
    <property type="entry name" value="INNER MEMBRANE PROTEIN-RELATED-RELATED"/>
    <property type="match status" value="1"/>
</dbReference>
<feature type="transmembrane region" description="Helical" evidence="1">
    <location>
        <begin position="58"/>
        <end position="77"/>
    </location>
</feature>
<keyword evidence="3" id="KW-1185">Reference proteome</keyword>
<sequence length="144" mass="15767">MLERVMTWQNKLFSFQGRVTRKDYWLYHLGLILGIVALSIGIGLVSTGLGGRDPESPAFVVAAVAFLICLWPFWAVGVKRCHDRGKSGWWYLGWSVGGAIPYVGFLISLWALVELGFLDGTQGANEYGPSPKGIGDTQVADVFS</sequence>
<name>A0ABQ6CCU9_9HYPH</name>
<dbReference type="PANTHER" id="PTHR34980:SF1">
    <property type="entry name" value="INNER MEMBRANE PROTEIN"/>
    <property type="match status" value="1"/>
</dbReference>
<keyword evidence="1" id="KW-1133">Transmembrane helix</keyword>
<organism evidence="2 3">
    <name type="scientific">Labrys miyagiensis</name>
    <dbReference type="NCBI Taxonomy" id="346912"/>
    <lineage>
        <taxon>Bacteria</taxon>
        <taxon>Pseudomonadati</taxon>
        <taxon>Pseudomonadota</taxon>
        <taxon>Alphaproteobacteria</taxon>
        <taxon>Hyphomicrobiales</taxon>
        <taxon>Xanthobacteraceae</taxon>
        <taxon>Labrys</taxon>
    </lineage>
</organism>
<feature type="transmembrane region" description="Helical" evidence="1">
    <location>
        <begin position="24"/>
        <end position="46"/>
    </location>
</feature>
<accession>A0ABQ6CCU9</accession>
<keyword evidence="1" id="KW-0472">Membrane</keyword>
<reference evidence="3" key="1">
    <citation type="journal article" date="2019" name="Int. J. Syst. Evol. Microbiol.">
        <title>The Global Catalogue of Microorganisms (GCM) 10K type strain sequencing project: providing services to taxonomists for standard genome sequencing and annotation.</title>
        <authorList>
            <consortium name="The Broad Institute Genomics Platform"/>
            <consortium name="The Broad Institute Genome Sequencing Center for Infectious Disease"/>
            <person name="Wu L."/>
            <person name="Ma J."/>
        </authorList>
    </citation>
    <scope>NUCLEOTIDE SEQUENCE [LARGE SCALE GENOMIC DNA]</scope>
    <source>
        <strain evidence="3">NBRC 101365</strain>
    </source>
</reference>
<keyword evidence="1" id="KW-0812">Transmembrane</keyword>
<dbReference type="Proteomes" id="UP001156882">
    <property type="component" value="Unassembled WGS sequence"/>
</dbReference>
<evidence type="ECO:0000256" key="1">
    <source>
        <dbReference type="SAM" id="Phobius"/>
    </source>
</evidence>
<gene>
    <name evidence="2" type="ORF">GCM10007874_12140</name>
</gene>
<comment type="caution">
    <text evidence="2">The sequence shown here is derived from an EMBL/GenBank/DDBJ whole genome shotgun (WGS) entry which is preliminary data.</text>
</comment>